<dbReference type="Proteomes" id="UP001060170">
    <property type="component" value="Chromosome 15"/>
</dbReference>
<reference evidence="2" key="1">
    <citation type="journal article" date="2018" name="BMC Genomics">
        <title>Genomic insights into host adaptation between the wheat stripe rust pathogen (Puccinia striiformis f. sp. tritici) and the barley stripe rust pathogen (Puccinia striiformis f. sp. hordei).</title>
        <authorList>
            <person name="Xia C."/>
            <person name="Wang M."/>
            <person name="Yin C."/>
            <person name="Cornejo O.E."/>
            <person name="Hulbert S.H."/>
            <person name="Chen X."/>
        </authorList>
    </citation>
    <scope>NUCLEOTIDE SEQUENCE [LARGE SCALE GENOMIC DNA]</scope>
    <source>
        <strain evidence="2">93-210</strain>
    </source>
</reference>
<protein>
    <submittedName>
        <fullName evidence="1">Uncharacterized protein</fullName>
    </submittedName>
</protein>
<sequence>MLLWLKALEHENKNVTQASSVLLILASSDQAQATFHEQPQLLSSNRNMPQGRTRRVHEQASDPSPIDVSTSILYPHERYLFSKHPKSPNTTPRTTLPLVLANSPTLGPAEDKNYNCIGKKYGDNSACCLDDFIPDPKDLTPLDDNCKIKKSNGDDEL</sequence>
<reference evidence="1 2" key="3">
    <citation type="journal article" date="2022" name="Microbiol. Spectr.">
        <title>Folding features and dynamics of 3D genome architecture in plant fungal pathogens.</title>
        <authorList>
            <person name="Xia C."/>
        </authorList>
    </citation>
    <scope>NUCLEOTIDE SEQUENCE [LARGE SCALE GENOMIC DNA]</scope>
    <source>
        <strain evidence="1 2">93-210</strain>
    </source>
</reference>
<proteinExistence type="predicted"/>
<accession>A0ACC0DUH7</accession>
<gene>
    <name evidence="1" type="ORF">MJO28_014793</name>
</gene>
<comment type="caution">
    <text evidence="1">The sequence shown here is derived from an EMBL/GenBank/DDBJ whole genome shotgun (WGS) entry which is preliminary data.</text>
</comment>
<keyword evidence="2" id="KW-1185">Reference proteome</keyword>
<name>A0ACC0DUH7_9BASI</name>
<organism evidence="1 2">
    <name type="scientific">Puccinia striiformis f. sp. tritici</name>
    <dbReference type="NCBI Taxonomy" id="168172"/>
    <lineage>
        <taxon>Eukaryota</taxon>
        <taxon>Fungi</taxon>
        <taxon>Dikarya</taxon>
        <taxon>Basidiomycota</taxon>
        <taxon>Pucciniomycotina</taxon>
        <taxon>Pucciniomycetes</taxon>
        <taxon>Pucciniales</taxon>
        <taxon>Pucciniaceae</taxon>
        <taxon>Puccinia</taxon>
    </lineage>
</organism>
<evidence type="ECO:0000313" key="2">
    <source>
        <dbReference type="Proteomes" id="UP001060170"/>
    </source>
</evidence>
<dbReference type="EMBL" id="CM045879">
    <property type="protein sequence ID" value="KAI7939214.1"/>
    <property type="molecule type" value="Genomic_DNA"/>
</dbReference>
<evidence type="ECO:0000313" key="1">
    <source>
        <dbReference type="EMBL" id="KAI7939214.1"/>
    </source>
</evidence>
<reference evidence="2" key="2">
    <citation type="journal article" date="2018" name="Mol. Plant Microbe Interact.">
        <title>Genome sequence resources for the wheat stripe rust pathogen (Puccinia striiformis f. sp. tritici) and the barley stripe rust pathogen (Puccinia striiformis f. sp. hordei).</title>
        <authorList>
            <person name="Xia C."/>
            <person name="Wang M."/>
            <person name="Yin C."/>
            <person name="Cornejo O.E."/>
            <person name="Hulbert S.H."/>
            <person name="Chen X."/>
        </authorList>
    </citation>
    <scope>NUCLEOTIDE SEQUENCE [LARGE SCALE GENOMIC DNA]</scope>
    <source>
        <strain evidence="2">93-210</strain>
    </source>
</reference>